<keyword evidence="3" id="KW-1185">Reference proteome</keyword>
<evidence type="ECO:0000313" key="3">
    <source>
        <dbReference type="Proteomes" id="UP001500298"/>
    </source>
</evidence>
<protein>
    <submittedName>
        <fullName evidence="2">PepSY domain-containing protein</fullName>
    </submittedName>
</protein>
<keyword evidence="1" id="KW-1133">Transmembrane helix</keyword>
<comment type="caution">
    <text evidence="2">The sequence shown here is derived from an EMBL/GenBank/DDBJ whole genome shotgun (WGS) entry which is preliminary data.</text>
</comment>
<sequence length="482" mass="54366">MRMKQKVYQWHRKISIIALVPVLFWTLSGIMHPLMSNFKPQLAQRFVRPTPVDFSGIQLSLDSVLRLQAVDSLQNFRVVNLAGKSYYQVNEQEGQALRYFDAISGEELVDGDHVYAKQVATAYAGEQAGAIKSITQLTAYDDEYLEIFRLLPVYRVNFENEEGLRLYIHTASGQLGTSMNNARANWLQFFRYAHSWSFLDGNTPLRITVLIILAIAALLSAGSGIYVYGVMFKVINDKKKASRVPMHRRLHRGLGIGMSFALLMFALSAIAHMLPKYTPDNRLAFNNNYIYTADELSGIVFEEEVGIVNYSLARMGEETYLQKHYASKRGTQIKYQGPRSAQVLDNGDEAYAKYLANKFAQKEAKDIASVTAVTKFKGEYGFINKLLPVYKVQYKAAGNERIYVHTPSGKMAARVVDKEALSGFIFAYFHKYHFLDFAGKVIRDSIMVIFAAGNFLVALLGLIMLLKKQSAPQKKEKGTLVS</sequence>
<feature type="transmembrane region" description="Helical" evidence="1">
    <location>
        <begin position="446"/>
        <end position="466"/>
    </location>
</feature>
<name>A0ABP9D8D7_9BACT</name>
<reference evidence="3" key="1">
    <citation type="journal article" date="2019" name="Int. J. Syst. Evol. Microbiol.">
        <title>The Global Catalogue of Microorganisms (GCM) 10K type strain sequencing project: providing services to taxonomists for standard genome sequencing and annotation.</title>
        <authorList>
            <consortium name="The Broad Institute Genomics Platform"/>
            <consortium name="The Broad Institute Genome Sequencing Center for Infectious Disease"/>
            <person name="Wu L."/>
            <person name="Ma J."/>
        </authorList>
    </citation>
    <scope>NUCLEOTIDE SEQUENCE [LARGE SCALE GENOMIC DNA]</scope>
    <source>
        <strain evidence="3">JCM 18326</strain>
    </source>
</reference>
<keyword evidence="1" id="KW-0812">Transmembrane</keyword>
<dbReference type="Pfam" id="PF03929">
    <property type="entry name" value="PepSY_TM"/>
    <property type="match status" value="1"/>
</dbReference>
<dbReference type="RefSeq" id="WP_345371389.1">
    <property type="nucleotide sequence ID" value="NZ_BAABJX010000029.1"/>
</dbReference>
<dbReference type="PANTHER" id="PTHR34219">
    <property type="entry name" value="IRON-REGULATED INNER MEMBRANE PROTEIN-RELATED"/>
    <property type="match status" value="1"/>
</dbReference>
<feature type="transmembrane region" description="Helical" evidence="1">
    <location>
        <begin position="253"/>
        <end position="274"/>
    </location>
</feature>
<organism evidence="2 3">
    <name type="scientific">Algivirga pacifica</name>
    <dbReference type="NCBI Taxonomy" id="1162670"/>
    <lineage>
        <taxon>Bacteria</taxon>
        <taxon>Pseudomonadati</taxon>
        <taxon>Bacteroidota</taxon>
        <taxon>Cytophagia</taxon>
        <taxon>Cytophagales</taxon>
        <taxon>Flammeovirgaceae</taxon>
        <taxon>Algivirga</taxon>
    </lineage>
</organism>
<accession>A0ABP9D8D7</accession>
<feature type="transmembrane region" description="Helical" evidence="1">
    <location>
        <begin position="207"/>
        <end position="232"/>
    </location>
</feature>
<keyword evidence="1" id="KW-0472">Membrane</keyword>
<dbReference type="InterPro" id="IPR005625">
    <property type="entry name" value="PepSY-ass_TM"/>
</dbReference>
<evidence type="ECO:0000313" key="2">
    <source>
        <dbReference type="EMBL" id="GAA4834532.1"/>
    </source>
</evidence>
<evidence type="ECO:0000256" key="1">
    <source>
        <dbReference type="SAM" id="Phobius"/>
    </source>
</evidence>
<proteinExistence type="predicted"/>
<dbReference type="EMBL" id="BAABJX010000029">
    <property type="protein sequence ID" value="GAA4834532.1"/>
    <property type="molecule type" value="Genomic_DNA"/>
</dbReference>
<gene>
    <name evidence="2" type="ORF">GCM10023331_19740</name>
</gene>
<dbReference type="Proteomes" id="UP001500298">
    <property type="component" value="Unassembled WGS sequence"/>
</dbReference>